<evidence type="ECO:0000256" key="8">
    <source>
        <dbReference type="SAM" id="MobiDB-lite"/>
    </source>
</evidence>
<evidence type="ECO:0000256" key="1">
    <source>
        <dbReference type="ARBA" id="ARBA00004328"/>
    </source>
</evidence>
<reference evidence="9" key="1">
    <citation type="submission" date="2024-05" db="EMBL/GenBank/DDBJ databases">
        <authorList>
            <person name="Laubscher F."/>
            <person name="Chudzinski V."/>
            <person name="Cordey S."/>
            <person name="Hosszu-Fellous K."/>
            <person name="Kaiser L."/>
        </authorList>
    </citation>
    <scope>NUCLEOTIDE SEQUENCE</scope>
    <source>
        <strain evidence="9">1181D3-4</strain>
    </source>
</reference>
<keyword evidence="5 7" id="KW-0167">Capsid protein</keyword>
<organism evidence="9">
    <name type="scientific">Alphatorquevirus homin9</name>
    <dbReference type="NCBI Taxonomy" id="3048433"/>
    <lineage>
        <taxon>Viruses</taxon>
        <taxon>Monodnaviria</taxon>
        <taxon>Shotokuvirae</taxon>
        <taxon>Commensaviricota</taxon>
        <taxon>Cardeaviricetes</taxon>
        <taxon>Sanitavirales</taxon>
        <taxon>Anelloviridae</taxon>
        <taxon>Alphatorquevirus</taxon>
    </lineage>
</organism>
<evidence type="ECO:0000256" key="4">
    <source>
        <dbReference type="ARBA" id="ARBA00022431"/>
    </source>
</evidence>
<name>A0AAU7SSS6_9VIRU</name>
<dbReference type="GO" id="GO:0039615">
    <property type="term" value="C:T=1 icosahedral viral capsid"/>
    <property type="evidence" value="ECO:0007669"/>
    <property type="project" value="UniProtKB-UniRule"/>
</dbReference>
<feature type="region of interest" description="Disordered" evidence="8">
    <location>
        <begin position="675"/>
        <end position="715"/>
    </location>
</feature>
<dbReference type="Pfam" id="PF02956">
    <property type="entry name" value="TT_ORF1"/>
    <property type="match status" value="1"/>
</dbReference>
<evidence type="ECO:0000256" key="3">
    <source>
        <dbReference type="ARBA" id="ARBA00018091"/>
    </source>
</evidence>
<proteinExistence type="inferred from homology"/>
<dbReference type="InterPro" id="IPR004219">
    <property type="entry name" value="TTvirus_Unk"/>
</dbReference>
<evidence type="ECO:0000256" key="5">
    <source>
        <dbReference type="ARBA" id="ARBA00022561"/>
    </source>
</evidence>
<evidence type="ECO:0000256" key="2">
    <source>
        <dbReference type="ARBA" id="ARBA00006131"/>
    </source>
</evidence>
<keyword evidence="4 7" id="KW-1140">T=1 icosahedral capsid protein</keyword>
<evidence type="ECO:0000256" key="7">
    <source>
        <dbReference type="RuleBase" id="RU361230"/>
    </source>
</evidence>
<evidence type="ECO:0000313" key="9">
    <source>
        <dbReference type="EMBL" id="XBU06601.1"/>
    </source>
</evidence>
<dbReference type="EMBL" id="PP857054">
    <property type="protein sequence ID" value="XBU06601.1"/>
    <property type="molecule type" value="Genomic_DNA"/>
</dbReference>
<evidence type="ECO:0000256" key="6">
    <source>
        <dbReference type="ARBA" id="ARBA00022844"/>
    </source>
</evidence>
<comment type="similarity">
    <text evidence="2 7">Belongs to the anelloviridae capsid protein family.</text>
</comment>
<comment type="subcellular location">
    <subcellularLocation>
        <location evidence="1 7">Virion</location>
    </subcellularLocation>
</comment>
<comment type="function">
    <text evidence="7">Self-assembles to form an icosahedral capsid.</text>
</comment>
<protein>
    <recommendedName>
        <fullName evidence="3 7">Capsid protein</fullName>
    </recommendedName>
</protein>
<sequence>MAWRWWKRKRRWWWRKRWTRGRLRRRWARRSRRRPRRRRVRRRRRWRRGRPRRRLYRRGRRYRRKRKRAKITIRQWQPAMTRRCFIRGYMPALICGWGAYASNYTSHLEDKIIKGPYGGGHATFRFSLQVLYEEHLKHHNYWTKSNQDLELALYYGCTIKFYRSPDTDFIVTYQRKSPLGGNILTGPSLHPAEAMLSKNKILIPSLLTKPKGKKTVKINIAPPTLFVHKWYFQKDICDLTLFNLNVVAADLRFPFCSPQTDNVCITFQVLAAEYNDFLSITEPATNDDAANTFIDNFLKKAIPDTPKRHANVLNTFRTEGCMSHPQLPKYNSNIATLTETDYFHTPDGLWGDPIYIYKKHGNGPTLREEQTPQKIRNKIKSNMESYFKKIKDESTIITKGCKAHCHLTGIFSPPFLNIGRIAREFPGLYNDIIYNPWTDKGKGNKIWMDSLTKKDNKYKEGQSILLMQDMPLYILLNGYVDWAKKERNNWGLATQYRVLIVCPYTYPRLYLETDPYHGYVMYSEAFGAGQMPDKNPYVPVTWRGKWYPHILHQESVINDIVMSGPFAPKDTKPVMQLNMKYSFRFTWGGNPISTQIVKDPCTQPTFEIPGGGNIPRRVQVINPKVLGPSYSFRSFDLRRDMFSGPSLKRVSEQQETSEFLFSGGKRPRIDLPKYVPPEEDFSIQERQQREQRPWTSESESEAEAQEETQAGSVREQLQQQLQEQLQLRRGLKCLFEQLVRTQQGVHVDPCLV</sequence>
<accession>A0AAU7SSS6</accession>
<keyword evidence="6 7" id="KW-0946">Virion</keyword>